<sequence>MDANEFMNINADVTFKMLSDDDIICAINKDDNCLSQEKTLLVLRVTDNEALKALNLVKIYFLQQPENL</sequence>
<organism evidence="1 2">
    <name type="scientific">Cetraspora pellucida</name>
    <dbReference type="NCBI Taxonomy" id="1433469"/>
    <lineage>
        <taxon>Eukaryota</taxon>
        <taxon>Fungi</taxon>
        <taxon>Fungi incertae sedis</taxon>
        <taxon>Mucoromycota</taxon>
        <taxon>Glomeromycotina</taxon>
        <taxon>Glomeromycetes</taxon>
        <taxon>Diversisporales</taxon>
        <taxon>Gigasporaceae</taxon>
        <taxon>Cetraspora</taxon>
    </lineage>
</organism>
<accession>A0ACA9NYE1</accession>
<feature type="non-terminal residue" evidence="1">
    <location>
        <position position="68"/>
    </location>
</feature>
<proteinExistence type="predicted"/>
<gene>
    <name evidence="1" type="ORF">SPELUC_LOCUS10223</name>
</gene>
<reference evidence="1" key="1">
    <citation type="submission" date="2021-06" db="EMBL/GenBank/DDBJ databases">
        <authorList>
            <person name="Kallberg Y."/>
            <person name="Tangrot J."/>
            <person name="Rosling A."/>
        </authorList>
    </citation>
    <scope>NUCLEOTIDE SEQUENCE</scope>
    <source>
        <strain evidence="1">28 12/20/2015</strain>
    </source>
</reference>
<keyword evidence="2" id="KW-1185">Reference proteome</keyword>
<evidence type="ECO:0000313" key="2">
    <source>
        <dbReference type="Proteomes" id="UP000789366"/>
    </source>
</evidence>
<protein>
    <submittedName>
        <fullName evidence="1">13972_t:CDS:1</fullName>
    </submittedName>
</protein>
<dbReference type="EMBL" id="CAJVPW010018547">
    <property type="protein sequence ID" value="CAG8682296.1"/>
    <property type="molecule type" value="Genomic_DNA"/>
</dbReference>
<comment type="caution">
    <text evidence="1">The sequence shown here is derived from an EMBL/GenBank/DDBJ whole genome shotgun (WGS) entry which is preliminary data.</text>
</comment>
<evidence type="ECO:0000313" key="1">
    <source>
        <dbReference type="EMBL" id="CAG8682296.1"/>
    </source>
</evidence>
<dbReference type="Proteomes" id="UP000789366">
    <property type="component" value="Unassembled WGS sequence"/>
</dbReference>
<name>A0ACA9NYE1_9GLOM</name>